<dbReference type="InterPro" id="IPR003439">
    <property type="entry name" value="ABC_transporter-like_ATP-bd"/>
</dbReference>
<gene>
    <name evidence="7" type="ORF">TVAG_299600</name>
</gene>
<keyword evidence="5" id="KW-1133">Transmembrane helix</keyword>
<name>A2FE71_TRIV3</name>
<feature type="transmembrane region" description="Helical" evidence="5">
    <location>
        <begin position="52"/>
        <end position="71"/>
    </location>
</feature>
<dbReference type="GO" id="GO:0016020">
    <property type="term" value="C:membrane"/>
    <property type="evidence" value="ECO:0007669"/>
    <property type="project" value="InterPro"/>
</dbReference>
<dbReference type="CDD" id="cd03263">
    <property type="entry name" value="ABC_subfamily_A"/>
    <property type="match status" value="1"/>
</dbReference>
<evidence type="ECO:0000256" key="3">
    <source>
        <dbReference type="ARBA" id="ARBA00022741"/>
    </source>
</evidence>
<dbReference type="PANTHER" id="PTHR19229:SF36">
    <property type="entry name" value="ATP-BINDING CASSETTE SUB-FAMILY A MEMBER 2"/>
    <property type="match status" value="1"/>
</dbReference>
<dbReference type="AlphaFoldDB" id="A2FE71"/>
<dbReference type="OrthoDB" id="10255969at2759"/>
<dbReference type="SUPFAM" id="SSF52540">
    <property type="entry name" value="P-loop containing nucleoside triphosphate hydrolases"/>
    <property type="match status" value="1"/>
</dbReference>
<dbReference type="InParanoid" id="A2FE71"/>
<dbReference type="GO" id="GO:0005319">
    <property type="term" value="F:lipid transporter activity"/>
    <property type="evidence" value="ECO:0000318"/>
    <property type="project" value="GO_Central"/>
</dbReference>
<dbReference type="GO" id="GO:0006869">
    <property type="term" value="P:lipid transport"/>
    <property type="evidence" value="ECO:0000318"/>
    <property type="project" value="GO_Central"/>
</dbReference>
<keyword evidence="8" id="KW-1185">Reference proteome</keyword>
<organism evidence="7 8">
    <name type="scientific">Trichomonas vaginalis (strain ATCC PRA-98 / G3)</name>
    <dbReference type="NCBI Taxonomy" id="412133"/>
    <lineage>
        <taxon>Eukaryota</taxon>
        <taxon>Metamonada</taxon>
        <taxon>Parabasalia</taxon>
        <taxon>Trichomonadida</taxon>
        <taxon>Trichomonadidae</taxon>
        <taxon>Trichomonas</taxon>
    </lineage>
</organism>
<dbReference type="InterPro" id="IPR003593">
    <property type="entry name" value="AAA+_ATPase"/>
</dbReference>
<dbReference type="Pfam" id="PF00005">
    <property type="entry name" value="ABC_tran"/>
    <property type="match status" value="1"/>
</dbReference>
<feature type="domain" description="ABC transporter" evidence="6">
    <location>
        <begin position="217"/>
        <end position="446"/>
    </location>
</feature>
<dbReference type="GO" id="GO:0016887">
    <property type="term" value="F:ATP hydrolysis activity"/>
    <property type="evidence" value="ECO:0007669"/>
    <property type="project" value="InterPro"/>
</dbReference>
<reference evidence="7" key="2">
    <citation type="journal article" date="2007" name="Science">
        <title>Draft genome sequence of the sexually transmitted pathogen Trichomonas vaginalis.</title>
        <authorList>
            <person name="Carlton J.M."/>
            <person name="Hirt R.P."/>
            <person name="Silva J.C."/>
            <person name="Delcher A.L."/>
            <person name="Schatz M."/>
            <person name="Zhao Q."/>
            <person name="Wortman J.R."/>
            <person name="Bidwell S.L."/>
            <person name="Alsmark U.C.M."/>
            <person name="Besteiro S."/>
            <person name="Sicheritz-Ponten T."/>
            <person name="Noel C.J."/>
            <person name="Dacks J.B."/>
            <person name="Foster P.G."/>
            <person name="Simillion C."/>
            <person name="Van de Peer Y."/>
            <person name="Miranda-Saavedra D."/>
            <person name="Barton G.J."/>
            <person name="Westrop G.D."/>
            <person name="Mueller S."/>
            <person name="Dessi D."/>
            <person name="Fiori P.L."/>
            <person name="Ren Q."/>
            <person name="Paulsen I."/>
            <person name="Zhang H."/>
            <person name="Bastida-Corcuera F.D."/>
            <person name="Simoes-Barbosa A."/>
            <person name="Brown M.T."/>
            <person name="Hayes R.D."/>
            <person name="Mukherjee M."/>
            <person name="Okumura C.Y."/>
            <person name="Schneider R."/>
            <person name="Smith A.J."/>
            <person name="Vanacova S."/>
            <person name="Villalvazo M."/>
            <person name="Haas B.J."/>
            <person name="Pertea M."/>
            <person name="Feldblyum T.V."/>
            <person name="Utterback T.R."/>
            <person name="Shu C.L."/>
            <person name="Osoegawa K."/>
            <person name="de Jong P.J."/>
            <person name="Hrdy I."/>
            <person name="Horvathova L."/>
            <person name="Zubacova Z."/>
            <person name="Dolezal P."/>
            <person name="Malik S.B."/>
            <person name="Logsdon J.M. Jr."/>
            <person name="Henze K."/>
            <person name="Gupta A."/>
            <person name="Wang C.C."/>
            <person name="Dunne R.L."/>
            <person name="Upcroft J.A."/>
            <person name="Upcroft P."/>
            <person name="White O."/>
            <person name="Salzberg S.L."/>
            <person name="Tang P."/>
            <person name="Chiu C.-H."/>
            <person name="Lee Y.-S."/>
            <person name="Embley T.M."/>
            <person name="Coombs G.H."/>
            <person name="Mottram J.C."/>
            <person name="Tachezy J."/>
            <person name="Fraser-Liggett C.M."/>
            <person name="Johnson P.J."/>
        </authorList>
    </citation>
    <scope>NUCLEOTIDE SEQUENCE [LARGE SCALE GENOMIC DNA]</scope>
    <source>
        <strain evidence="7">G3</strain>
    </source>
</reference>
<dbReference type="GO" id="GO:0005524">
    <property type="term" value="F:ATP binding"/>
    <property type="evidence" value="ECO:0007669"/>
    <property type="project" value="UniProtKB-KW"/>
</dbReference>
<keyword evidence="3" id="KW-0547">Nucleotide-binding</keyword>
<evidence type="ECO:0000313" key="8">
    <source>
        <dbReference type="Proteomes" id="UP000001542"/>
    </source>
</evidence>
<dbReference type="FunFam" id="3.40.50.300:FF:001873">
    <property type="entry name" value="ABC transporter family protein"/>
    <property type="match status" value="1"/>
</dbReference>
<proteinExistence type="predicted"/>
<keyword evidence="5" id="KW-0472">Membrane</keyword>
<dbReference type="EMBL" id="DS113743">
    <property type="protein sequence ID" value="EAX96800.1"/>
    <property type="molecule type" value="Genomic_DNA"/>
</dbReference>
<sequence length="530" mass="60406">MHSRALILLNISGIKDGVIWLGFILFDFGYCIFAALFFSITEYTHKKVFQTGVSFGMLFLFFIFSSLAMYTSGVFMAPFFNRFGRFGLFILLYILLTTYGWFLPSVIQSNPKTNCIFLPSAVVHNFYQNLLLNIQNEIPMSFKNPGMHQLFTTNQLIGFLFFQIFFYSFLFMISVLFAPKQWGLPPLGINNLFKKVAWKRLFHLSKFFDFEESEKFLSVKDLTKIYTGEKNIVAVNNANFDIKKGEVILLIGPNGSGKTTLLQSLTGAIPVNSGSLEIFGNEASFLDLQRCTGYCYQDNLFFDYLSVREHLVFFARLRGVKKSEIKEKIDQMASFLDISDILDRNPNKLSAGQKRCVSTAMAFIGSPSFVILDEPTVGVDVKKRQLVWSIASYFRNTTTIIASHSLEEGEAVVSRLFVMEKGIIKFQGTSSDLRQQYKCGYRLHVICKEDEKDYDKVISDVLEMTKLDIPDAVIDFERGDCIMLPVCNQIPALLKRLDKDIKSTNAEGYTISVENLEHVMLRMIADGDEY</sequence>
<keyword evidence="4" id="KW-0067">ATP-binding</keyword>
<dbReference type="STRING" id="5722.A2FE71"/>
<evidence type="ECO:0000256" key="5">
    <source>
        <dbReference type="SAM" id="Phobius"/>
    </source>
</evidence>
<feature type="transmembrane region" description="Helical" evidence="5">
    <location>
        <begin position="156"/>
        <end position="178"/>
    </location>
</feature>
<keyword evidence="1" id="KW-0813">Transport</keyword>
<dbReference type="Gene3D" id="3.40.50.300">
    <property type="entry name" value="P-loop containing nucleotide triphosphate hydrolases"/>
    <property type="match status" value="1"/>
</dbReference>
<dbReference type="VEuPathDB" id="TrichDB:TVAG_299600"/>
<keyword evidence="2" id="KW-0677">Repeat</keyword>
<dbReference type="FunCoup" id="A2FE71">
    <property type="interactions" value="103"/>
</dbReference>
<evidence type="ECO:0000313" key="7">
    <source>
        <dbReference type="EMBL" id="EAX96800.1"/>
    </source>
</evidence>
<reference evidence="7" key="1">
    <citation type="submission" date="2006-10" db="EMBL/GenBank/DDBJ databases">
        <authorList>
            <person name="Amadeo P."/>
            <person name="Zhao Q."/>
            <person name="Wortman J."/>
            <person name="Fraser-Liggett C."/>
            <person name="Carlton J."/>
        </authorList>
    </citation>
    <scope>NUCLEOTIDE SEQUENCE</scope>
    <source>
        <strain evidence="7">G3</strain>
    </source>
</reference>
<dbReference type="RefSeq" id="XP_001309730.1">
    <property type="nucleotide sequence ID" value="XM_001309729.1"/>
</dbReference>
<dbReference type="VEuPathDB" id="TrichDB:TVAGG3_0706230"/>
<dbReference type="GO" id="GO:0042626">
    <property type="term" value="F:ATPase-coupled transmembrane transporter activity"/>
    <property type="evidence" value="ECO:0000318"/>
    <property type="project" value="GO_Central"/>
</dbReference>
<evidence type="ECO:0000256" key="1">
    <source>
        <dbReference type="ARBA" id="ARBA00022448"/>
    </source>
</evidence>
<accession>A2FE71</accession>
<dbReference type="Proteomes" id="UP000001542">
    <property type="component" value="Unassembled WGS sequence"/>
</dbReference>
<evidence type="ECO:0000256" key="2">
    <source>
        <dbReference type="ARBA" id="ARBA00022737"/>
    </source>
</evidence>
<dbReference type="PROSITE" id="PS50893">
    <property type="entry name" value="ABC_TRANSPORTER_2"/>
    <property type="match status" value="1"/>
</dbReference>
<dbReference type="GO" id="GO:0140359">
    <property type="term" value="F:ABC-type transporter activity"/>
    <property type="evidence" value="ECO:0007669"/>
    <property type="project" value="InterPro"/>
</dbReference>
<keyword evidence="5" id="KW-0812">Transmembrane</keyword>
<dbReference type="InterPro" id="IPR027417">
    <property type="entry name" value="P-loop_NTPase"/>
</dbReference>
<dbReference type="eggNOG" id="KOG0059">
    <property type="taxonomic scope" value="Eukaryota"/>
</dbReference>
<evidence type="ECO:0000259" key="6">
    <source>
        <dbReference type="PROSITE" id="PS50893"/>
    </source>
</evidence>
<feature type="transmembrane region" description="Helical" evidence="5">
    <location>
        <begin position="83"/>
        <end position="102"/>
    </location>
</feature>
<dbReference type="KEGG" id="tva:4754576"/>
<feature type="transmembrane region" description="Helical" evidence="5">
    <location>
        <begin position="20"/>
        <end position="40"/>
    </location>
</feature>
<dbReference type="PANTHER" id="PTHR19229">
    <property type="entry name" value="ATP-BINDING CASSETTE TRANSPORTER SUBFAMILY A ABCA"/>
    <property type="match status" value="1"/>
</dbReference>
<dbReference type="SMART" id="SM00382">
    <property type="entry name" value="AAA"/>
    <property type="match status" value="1"/>
</dbReference>
<dbReference type="InterPro" id="IPR026082">
    <property type="entry name" value="ABCA"/>
</dbReference>
<evidence type="ECO:0000256" key="4">
    <source>
        <dbReference type="ARBA" id="ARBA00022840"/>
    </source>
</evidence>
<protein>
    <submittedName>
        <fullName evidence="7">ABC transporter family protein</fullName>
    </submittedName>
</protein>